<dbReference type="EMBL" id="MU005776">
    <property type="protein sequence ID" value="KAF2706465.1"/>
    <property type="molecule type" value="Genomic_DNA"/>
</dbReference>
<proteinExistence type="predicted"/>
<feature type="compositionally biased region" description="Low complexity" evidence="1">
    <location>
        <begin position="151"/>
        <end position="160"/>
    </location>
</feature>
<evidence type="ECO:0000313" key="2">
    <source>
        <dbReference type="EMBL" id="KAF2706465.1"/>
    </source>
</evidence>
<accession>A0A6G1K1R2</accession>
<feature type="compositionally biased region" description="Low complexity" evidence="1">
    <location>
        <begin position="119"/>
        <end position="130"/>
    </location>
</feature>
<evidence type="ECO:0000313" key="3">
    <source>
        <dbReference type="Proteomes" id="UP000799428"/>
    </source>
</evidence>
<keyword evidence="3" id="KW-1185">Reference proteome</keyword>
<evidence type="ECO:0000256" key="1">
    <source>
        <dbReference type="SAM" id="MobiDB-lite"/>
    </source>
</evidence>
<dbReference type="Proteomes" id="UP000799428">
    <property type="component" value="Unassembled WGS sequence"/>
</dbReference>
<organism evidence="2 3">
    <name type="scientific">Pleomassaria siparia CBS 279.74</name>
    <dbReference type="NCBI Taxonomy" id="1314801"/>
    <lineage>
        <taxon>Eukaryota</taxon>
        <taxon>Fungi</taxon>
        <taxon>Dikarya</taxon>
        <taxon>Ascomycota</taxon>
        <taxon>Pezizomycotina</taxon>
        <taxon>Dothideomycetes</taxon>
        <taxon>Pleosporomycetidae</taxon>
        <taxon>Pleosporales</taxon>
        <taxon>Pleomassariaceae</taxon>
        <taxon>Pleomassaria</taxon>
    </lineage>
</organism>
<sequence length="245" mass="27300">MTHSYTQDARLLRCCYCAGRVNQQCSTLLPLPWPLLPLLCCLGAVCSSLWMCPVYLNSTKETRESTHSSPPTARGSPTIDSEALHEIILSSPTPPRHEPPTVTPRVFRTPTHDPKARRPLLSTNSPSLSPFRPARSQHAPALQRRSRTRTRTWTCTTLLTNPPRTPGRGHRSSQVPKPAATTRAMCILTPGNSHPHGRQDGELSKHTLYLSAASQVVLSHFCPCKPARAAISPRRSHKRRQHWKL</sequence>
<feature type="region of interest" description="Disordered" evidence="1">
    <location>
        <begin position="61"/>
        <end position="80"/>
    </location>
</feature>
<protein>
    <submittedName>
        <fullName evidence="2">Uncharacterized protein</fullName>
    </submittedName>
</protein>
<reference evidence="2" key="1">
    <citation type="journal article" date="2020" name="Stud. Mycol.">
        <title>101 Dothideomycetes genomes: a test case for predicting lifestyles and emergence of pathogens.</title>
        <authorList>
            <person name="Haridas S."/>
            <person name="Albert R."/>
            <person name="Binder M."/>
            <person name="Bloem J."/>
            <person name="Labutti K."/>
            <person name="Salamov A."/>
            <person name="Andreopoulos B."/>
            <person name="Baker S."/>
            <person name="Barry K."/>
            <person name="Bills G."/>
            <person name="Bluhm B."/>
            <person name="Cannon C."/>
            <person name="Castanera R."/>
            <person name="Culley D."/>
            <person name="Daum C."/>
            <person name="Ezra D."/>
            <person name="Gonzalez J."/>
            <person name="Henrissat B."/>
            <person name="Kuo A."/>
            <person name="Liang C."/>
            <person name="Lipzen A."/>
            <person name="Lutzoni F."/>
            <person name="Magnuson J."/>
            <person name="Mondo S."/>
            <person name="Nolan M."/>
            <person name="Ohm R."/>
            <person name="Pangilinan J."/>
            <person name="Park H.-J."/>
            <person name="Ramirez L."/>
            <person name="Alfaro M."/>
            <person name="Sun H."/>
            <person name="Tritt A."/>
            <person name="Yoshinaga Y."/>
            <person name="Zwiers L.-H."/>
            <person name="Turgeon B."/>
            <person name="Goodwin S."/>
            <person name="Spatafora J."/>
            <person name="Crous P."/>
            <person name="Grigoriev I."/>
        </authorList>
    </citation>
    <scope>NUCLEOTIDE SEQUENCE</scope>
    <source>
        <strain evidence="2">CBS 279.74</strain>
    </source>
</reference>
<dbReference type="AlphaFoldDB" id="A0A6G1K1R2"/>
<feature type="region of interest" description="Disordered" evidence="1">
    <location>
        <begin position="89"/>
        <end position="178"/>
    </location>
</feature>
<name>A0A6G1K1R2_9PLEO</name>
<gene>
    <name evidence="2" type="ORF">K504DRAFT_81944</name>
</gene>